<dbReference type="InterPro" id="IPR002637">
    <property type="entry name" value="RdgB/HAM1"/>
</dbReference>
<dbReference type="Proteomes" id="UP001210231">
    <property type="component" value="Unassembled WGS sequence"/>
</dbReference>
<feature type="binding site" evidence="7">
    <location>
        <begin position="177"/>
        <end position="178"/>
    </location>
    <ligand>
        <name>substrate</name>
    </ligand>
</feature>
<comment type="catalytic activity">
    <reaction evidence="7">
        <text>dITP + H2O = dIMP + diphosphate + H(+)</text>
        <dbReference type="Rhea" id="RHEA:28342"/>
        <dbReference type="ChEBI" id="CHEBI:15377"/>
        <dbReference type="ChEBI" id="CHEBI:15378"/>
        <dbReference type="ChEBI" id="CHEBI:33019"/>
        <dbReference type="ChEBI" id="CHEBI:61194"/>
        <dbReference type="ChEBI" id="CHEBI:61382"/>
        <dbReference type="EC" id="3.6.1.66"/>
    </reaction>
</comment>
<evidence type="ECO:0000313" key="10">
    <source>
        <dbReference type="Proteomes" id="UP001210231"/>
    </source>
</evidence>
<gene>
    <name evidence="9" type="primary">rdgB</name>
    <name evidence="9" type="ORF">O3P16_09740</name>
</gene>
<evidence type="ECO:0000256" key="3">
    <source>
        <dbReference type="ARBA" id="ARBA00022741"/>
    </source>
</evidence>
<comment type="cofactor">
    <cofactor evidence="7">
        <name>Mg(2+)</name>
        <dbReference type="ChEBI" id="CHEBI:18420"/>
    </cofactor>
    <text evidence="7">Binds 1 Mg(2+) ion per subunit.</text>
</comment>
<feature type="binding site" evidence="7">
    <location>
        <begin position="149"/>
        <end position="152"/>
    </location>
    <ligand>
        <name>substrate</name>
    </ligand>
</feature>
<dbReference type="EC" id="3.6.1.66" evidence="7"/>
<evidence type="ECO:0000256" key="5">
    <source>
        <dbReference type="ARBA" id="ARBA00022842"/>
    </source>
</evidence>
<comment type="catalytic activity">
    <reaction evidence="7">
        <text>ITP + H2O = IMP + diphosphate + H(+)</text>
        <dbReference type="Rhea" id="RHEA:29399"/>
        <dbReference type="ChEBI" id="CHEBI:15377"/>
        <dbReference type="ChEBI" id="CHEBI:15378"/>
        <dbReference type="ChEBI" id="CHEBI:33019"/>
        <dbReference type="ChEBI" id="CHEBI:58053"/>
        <dbReference type="ChEBI" id="CHEBI:61402"/>
        <dbReference type="EC" id="3.6.1.66"/>
    </reaction>
</comment>
<evidence type="ECO:0000256" key="2">
    <source>
        <dbReference type="ARBA" id="ARBA00022723"/>
    </source>
</evidence>
<dbReference type="RefSeq" id="WP_407031414.1">
    <property type="nucleotide sequence ID" value="NZ_JAQGEF010000009.1"/>
</dbReference>
<proteinExistence type="inferred from homology"/>
<comment type="similarity">
    <text evidence="1 7 8">Belongs to the HAM1 NTPase family.</text>
</comment>
<comment type="subunit">
    <text evidence="7">Homodimer.</text>
</comment>
<dbReference type="EMBL" id="JAQGEF010000009">
    <property type="protein sequence ID" value="MDA3615089.1"/>
    <property type="molecule type" value="Genomic_DNA"/>
</dbReference>
<evidence type="ECO:0000256" key="8">
    <source>
        <dbReference type="RuleBase" id="RU003781"/>
    </source>
</evidence>
<dbReference type="Gene3D" id="3.90.950.10">
    <property type="match status" value="1"/>
</dbReference>
<feature type="binding site" evidence="7">
    <location>
        <begin position="8"/>
        <end position="13"/>
    </location>
    <ligand>
        <name>substrate</name>
    </ligand>
</feature>
<comment type="caution">
    <text evidence="7">Lacks conserved residue(s) required for the propagation of feature annotation.</text>
</comment>
<keyword evidence="4 7" id="KW-0378">Hydrolase</keyword>
<sequence>MHTIIFATNNANKVNEIRSQLGDSFNIIPLKEAGIDIDIPEPHDTLEANATEKSGTIFRLTGQPCFSEDTGLEIEAINNEPGVRSARYAGEGKDSNDNIDLVLKNMSGITNRKARFRTVISLQLNGREHLFEGICTGKILTARDGEKGFGYDPIFVPDGADTSFARMTTNEKNLYSHRAKAVKQLIDFLKTV</sequence>
<keyword evidence="3 7" id="KW-0547">Nucleotide-binding</keyword>
<comment type="caution">
    <text evidence="9">The sequence shown here is derived from an EMBL/GenBank/DDBJ whole genome shotgun (WGS) entry which is preliminary data.</text>
</comment>
<dbReference type="NCBIfam" id="TIGR00042">
    <property type="entry name" value="RdgB/HAM1 family non-canonical purine NTP pyrophosphatase"/>
    <property type="match status" value="1"/>
</dbReference>
<comment type="catalytic activity">
    <reaction evidence="7">
        <text>XTP + H2O = XMP + diphosphate + H(+)</text>
        <dbReference type="Rhea" id="RHEA:28610"/>
        <dbReference type="ChEBI" id="CHEBI:15377"/>
        <dbReference type="ChEBI" id="CHEBI:15378"/>
        <dbReference type="ChEBI" id="CHEBI:33019"/>
        <dbReference type="ChEBI" id="CHEBI:57464"/>
        <dbReference type="ChEBI" id="CHEBI:61314"/>
        <dbReference type="EC" id="3.6.1.66"/>
    </reaction>
</comment>
<feature type="binding site" evidence="7">
    <location>
        <position position="172"/>
    </location>
    <ligand>
        <name>substrate</name>
    </ligand>
</feature>
<dbReference type="PANTHER" id="PTHR11067:SF9">
    <property type="entry name" value="INOSINE TRIPHOSPHATE PYROPHOSPHATASE"/>
    <property type="match status" value="1"/>
</dbReference>
<evidence type="ECO:0000256" key="6">
    <source>
        <dbReference type="ARBA" id="ARBA00023080"/>
    </source>
</evidence>
<name>A0ABT4UKG3_9BACT</name>
<feature type="binding site" evidence="7">
    <location>
        <position position="69"/>
    </location>
    <ligand>
        <name>Mg(2+)</name>
        <dbReference type="ChEBI" id="CHEBI:18420"/>
    </ligand>
</feature>
<reference evidence="9 10" key="1">
    <citation type="submission" date="2022-12" db="EMBL/GenBank/DDBJ databases">
        <title>Chitinophagaceae gen. sp. nov., a new member of the family Chitinophagaceae, isolated from soil in a chemical factory.</title>
        <authorList>
            <person name="Ke Z."/>
        </authorList>
    </citation>
    <scope>NUCLEOTIDE SEQUENCE [LARGE SCALE GENOMIC DNA]</scope>
    <source>
        <strain evidence="9 10">LY-5</strain>
    </source>
</reference>
<keyword evidence="10" id="KW-1185">Reference proteome</keyword>
<evidence type="ECO:0000256" key="4">
    <source>
        <dbReference type="ARBA" id="ARBA00022801"/>
    </source>
</evidence>
<keyword evidence="6 7" id="KW-0546">Nucleotide metabolism</keyword>
<dbReference type="SUPFAM" id="SSF52972">
    <property type="entry name" value="ITPase-like"/>
    <property type="match status" value="1"/>
</dbReference>
<evidence type="ECO:0000256" key="1">
    <source>
        <dbReference type="ARBA" id="ARBA00008023"/>
    </source>
</evidence>
<dbReference type="InterPro" id="IPR029001">
    <property type="entry name" value="ITPase-like_fam"/>
</dbReference>
<comment type="function">
    <text evidence="7">Pyrophosphatase that catalyzes the hydrolysis of nucleoside triphosphates to their monophosphate derivatives, with a high preference for the non-canonical purine nucleotides XTP (xanthosine triphosphate), dITP (deoxyinosine triphosphate) and ITP. Seems to function as a house-cleaning enzyme that removes non-canonical purine nucleotides from the nucleotide pool, thus preventing their incorporation into DNA/RNA and avoiding chromosomal lesions.</text>
</comment>
<dbReference type="Pfam" id="PF01725">
    <property type="entry name" value="Ham1p_like"/>
    <property type="match status" value="1"/>
</dbReference>
<evidence type="ECO:0000313" key="9">
    <source>
        <dbReference type="EMBL" id="MDA3615089.1"/>
    </source>
</evidence>
<dbReference type="CDD" id="cd00515">
    <property type="entry name" value="HAM1"/>
    <property type="match status" value="1"/>
</dbReference>
<feature type="active site" description="Proton acceptor" evidence="7">
    <location>
        <position position="69"/>
    </location>
</feature>
<keyword evidence="5 7" id="KW-0460">Magnesium</keyword>
<organism evidence="9 10">
    <name type="scientific">Polluticaenibacter yanchengensis</name>
    <dbReference type="NCBI Taxonomy" id="3014562"/>
    <lineage>
        <taxon>Bacteria</taxon>
        <taxon>Pseudomonadati</taxon>
        <taxon>Bacteroidota</taxon>
        <taxon>Chitinophagia</taxon>
        <taxon>Chitinophagales</taxon>
        <taxon>Chitinophagaceae</taxon>
        <taxon>Polluticaenibacter</taxon>
    </lineage>
</organism>
<evidence type="ECO:0000256" key="7">
    <source>
        <dbReference type="HAMAP-Rule" id="MF_01405"/>
    </source>
</evidence>
<accession>A0ABT4UKG3</accession>
<dbReference type="PANTHER" id="PTHR11067">
    <property type="entry name" value="INOSINE TRIPHOSPHATE PYROPHOSPHATASE/HAM1 PROTEIN"/>
    <property type="match status" value="1"/>
</dbReference>
<feature type="binding site" evidence="7">
    <location>
        <position position="70"/>
    </location>
    <ligand>
        <name>substrate</name>
    </ligand>
</feature>
<keyword evidence="2 7" id="KW-0479">Metal-binding</keyword>
<protein>
    <recommendedName>
        <fullName evidence="7">dITP/XTP pyrophosphatase</fullName>
        <ecNumber evidence="7">3.6.1.66</ecNumber>
    </recommendedName>
    <alternativeName>
        <fullName evidence="7">Non-canonical purine NTP pyrophosphatase</fullName>
    </alternativeName>
    <alternativeName>
        <fullName evidence="7">Non-standard purine NTP pyrophosphatase</fullName>
    </alternativeName>
    <alternativeName>
        <fullName evidence="7">Nucleoside-triphosphate diphosphatase</fullName>
    </alternativeName>
    <alternativeName>
        <fullName evidence="7">Nucleoside-triphosphate pyrophosphatase</fullName>
        <shortName evidence="7">NTPase</shortName>
    </alternativeName>
</protein>
<dbReference type="InterPro" id="IPR020922">
    <property type="entry name" value="dITP/XTP_pyrophosphatase"/>
</dbReference>
<dbReference type="HAMAP" id="MF_01405">
    <property type="entry name" value="Non_canon_purine_NTPase"/>
    <property type="match status" value="1"/>
</dbReference>